<protein>
    <submittedName>
        <fullName evidence="1">Uncharacterized protein</fullName>
    </submittedName>
</protein>
<organism evidence="1 2">
    <name type="scientific">Cladosporium halotolerans</name>
    <dbReference type="NCBI Taxonomy" id="1052096"/>
    <lineage>
        <taxon>Eukaryota</taxon>
        <taxon>Fungi</taxon>
        <taxon>Dikarya</taxon>
        <taxon>Ascomycota</taxon>
        <taxon>Pezizomycotina</taxon>
        <taxon>Dothideomycetes</taxon>
        <taxon>Dothideomycetidae</taxon>
        <taxon>Cladosporiales</taxon>
        <taxon>Cladosporiaceae</taxon>
        <taxon>Cladosporium</taxon>
    </lineage>
</organism>
<dbReference type="RefSeq" id="XP_069231914.1">
    <property type="nucleotide sequence ID" value="XM_069370997.1"/>
</dbReference>
<accession>A0AB34KUU4</accession>
<keyword evidence="2" id="KW-1185">Reference proteome</keyword>
<reference evidence="1 2" key="1">
    <citation type="journal article" date="2020" name="Microbiol. Resour. Announc.">
        <title>Draft Genome Sequence of a Cladosporium Species Isolated from the Mesophotic Ascidian Didemnum maculosum.</title>
        <authorList>
            <person name="Gioti A."/>
            <person name="Siaperas R."/>
            <person name="Nikolaivits E."/>
            <person name="Le Goff G."/>
            <person name="Ouazzani J."/>
            <person name="Kotoulas G."/>
            <person name="Topakas E."/>
        </authorList>
    </citation>
    <scope>NUCLEOTIDE SEQUENCE [LARGE SCALE GENOMIC DNA]</scope>
    <source>
        <strain evidence="1 2">TM138-S3</strain>
    </source>
</reference>
<dbReference type="Proteomes" id="UP000803884">
    <property type="component" value="Unassembled WGS sequence"/>
</dbReference>
<name>A0AB34KUU4_9PEZI</name>
<proteinExistence type="predicted"/>
<dbReference type="AlphaFoldDB" id="A0AB34KUU4"/>
<evidence type="ECO:0000313" key="1">
    <source>
        <dbReference type="EMBL" id="KAL1588809.1"/>
    </source>
</evidence>
<gene>
    <name evidence="1" type="ORF">WHR41_02391</name>
</gene>
<dbReference type="EMBL" id="JAAQHG020000006">
    <property type="protein sequence ID" value="KAL1588809.1"/>
    <property type="molecule type" value="Genomic_DNA"/>
</dbReference>
<sequence>MFTVKEDYRDLAYKLCEGREVPLLVTDMVAGYLDHWDLFNINVLSRSLNEHANAHIYRDVVIDLDGGKHSIKKASLLFRTLLTSQTAARAVRTLSLAGDPLQDWRNEFSPVRYDQGIEDPLRDRIPPGIHADLTEFNHGEIELYHEVSDSYLASMRPPTSEISLWALFLHMLRLTPHCQDLSVSSDYFRFPDFRRTLGDMARDPSMEKLQSCSLCLDLIHGDRRHASIAKDWDSILLTLFAVPDLQSFAAVVSLKTEAVRQLPYGGSSITRLVLHHYQVQDFDIDSLLAATPNLRYLEYHARTDYEWVNAYCWEEPKPEHGEGLEALYDALHHVSGSLEELHTSHEFDEDSICFNPAYAVDSEPPFRQRGELSSLKRLHALTIPYATLLGWQRKDCVWEWDRILPPSLRRTVLTDSLQKSCFIDCWRDQDLMPVISSLVEWLSAKERGNEAAVFGLHLTVLQSDFNEPVRQQLTRMCEERGVRCSIEKVHPDRHRIPRAQWVRRGGRGGTIRGRG</sequence>
<dbReference type="GeneID" id="96003835"/>
<comment type="caution">
    <text evidence="1">The sequence shown here is derived from an EMBL/GenBank/DDBJ whole genome shotgun (WGS) entry which is preliminary data.</text>
</comment>
<evidence type="ECO:0000313" key="2">
    <source>
        <dbReference type="Proteomes" id="UP000803884"/>
    </source>
</evidence>